<dbReference type="InterPro" id="IPR036388">
    <property type="entry name" value="WH-like_DNA-bd_sf"/>
</dbReference>
<evidence type="ECO:0000256" key="3">
    <source>
        <dbReference type="ARBA" id="ARBA00023163"/>
    </source>
</evidence>
<dbReference type="EMBL" id="FQUO01000008">
    <property type="protein sequence ID" value="SHF47439.1"/>
    <property type="molecule type" value="Genomic_DNA"/>
</dbReference>
<dbReference type="GO" id="GO:0003677">
    <property type="term" value="F:DNA binding"/>
    <property type="evidence" value="ECO:0007669"/>
    <property type="project" value="UniProtKB-KW"/>
</dbReference>
<evidence type="ECO:0000259" key="4">
    <source>
        <dbReference type="PROSITE" id="PS50042"/>
    </source>
</evidence>
<dbReference type="OrthoDB" id="9776746at2"/>
<keyword evidence="2" id="KW-0238">DNA-binding</keyword>
<proteinExistence type="predicted"/>
<dbReference type="PANTHER" id="PTHR24567">
    <property type="entry name" value="CRP FAMILY TRANSCRIPTIONAL REGULATORY PROTEIN"/>
    <property type="match status" value="1"/>
</dbReference>
<dbReference type="PROSITE" id="PS51063">
    <property type="entry name" value="HTH_CRP_2"/>
    <property type="match status" value="1"/>
</dbReference>
<dbReference type="InterPro" id="IPR018490">
    <property type="entry name" value="cNMP-bd_dom_sf"/>
</dbReference>
<keyword evidence="1" id="KW-0805">Transcription regulation</keyword>
<dbReference type="Gene3D" id="1.10.10.10">
    <property type="entry name" value="Winged helix-like DNA-binding domain superfamily/Winged helix DNA-binding domain"/>
    <property type="match status" value="1"/>
</dbReference>
<dbReference type="SUPFAM" id="SSF51206">
    <property type="entry name" value="cAMP-binding domain-like"/>
    <property type="match status" value="1"/>
</dbReference>
<protein>
    <submittedName>
        <fullName evidence="6">CRP/FNR family transcriptional regulator, anaerobic regulatory protein</fullName>
    </submittedName>
</protein>
<dbReference type="Proteomes" id="UP000184368">
    <property type="component" value="Unassembled WGS sequence"/>
</dbReference>
<feature type="domain" description="HTH crp-type" evidence="5">
    <location>
        <begin position="146"/>
        <end position="212"/>
    </location>
</feature>
<dbReference type="SUPFAM" id="SSF46785">
    <property type="entry name" value="Winged helix' DNA-binding domain"/>
    <property type="match status" value="1"/>
</dbReference>
<dbReference type="Pfam" id="PF13545">
    <property type="entry name" value="HTH_Crp_2"/>
    <property type="match status" value="1"/>
</dbReference>
<accession>A0A1M5BY95</accession>
<dbReference type="PANTHER" id="PTHR24567:SF26">
    <property type="entry name" value="REGULATORY PROTEIN YEIL"/>
    <property type="match status" value="1"/>
</dbReference>
<gene>
    <name evidence="6" type="ORF">SAMN05444008_108147</name>
</gene>
<dbReference type="CDD" id="cd00092">
    <property type="entry name" value="HTH_CRP"/>
    <property type="match status" value="1"/>
</dbReference>
<evidence type="ECO:0000256" key="2">
    <source>
        <dbReference type="ARBA" id="ARBA00023125"/>
    </source>
</evidence>
<dbReference type="Pfam" id="PF00027">
    <property type="entry name" value="cNMP_binding"/>
    <property type="match status" value="1"/>
</dbReference>
<name>A0A1M5BY95_9BACT</name>
<dbReference type="SMART" id="SM00419">
    <property type="entry name" value="HTH_CRP"/>
    <property type="match status" value="1"/>
</dbReference>
<dbReference type="GO" id="GO:0003700">
    <property type="term" value="F:DNA-binding transcription factor activity"/>
    <property type="evidence" value="ECO:0007669"/>
    <property type="project" value="TreeGrafter"/>
</dbReference>
<dbReference type="CDD" id="cd00038">
    <property type="entry name" value="CAP_ED"/>
    <property type="match status" value="1"/>
</dbReference>
<dbReference type="GO" id="GO:0005829">
    <property type="term" value="C:cytosol"/>
    <property type="evidence" value="ECO:0007669"/>
    <property type="project" value="TreeGrafter"/>
</dbReference>
<reference evidence="6 7" key="1">
    <citation type="submission" date="2016-11" db="EMBL/GenBank/DDBJ databases">
        <authorList>
            <person name="Jaros S."/>
            <person name="Januszkiewicz K."/>
            <person name="Wedrychowicz H."/>
        </authorList>
    </citation>
    <scope>NUCLEOTIDE SEQUENCE [LARGE SCALE GENOMIC DNA]</scope>
    <source>
        <strain evidence="6 7">DSM 26897</strain>
    </source>
</reference>
<dbReference type="PROSITE" id="PS50042">
    <property type="entry name" value="CNMP_BINDING_3"/>
    <property type="match status" value="1"/>
</dbReference>
<dbReference type="InterPro" id="IPR036390">
    <property type="entry name" value="WH_DNA-bd_sf"/>
</dbReference>
<evidence type="ECO:0000259" key="5">
    <source>
        <dbReference type="PROSITE" id="PS51063"/>
    </source>
</evidence>
<keyword evidence="3" id="KW-0804">Transcription</keyword>
<feature type="domain" description="Cyclic nucleotide-binding" evidence="4">
    <location>
        <begin position="10"/>
        <end position="76"/>
    </location>
</feature>
<dbReference type="AlphaFoldDB" id="A0A1M5BY95"/>
<dbReference type="PRINTS" id="PR00034">
    <property type="entry name" value="HTHCRP"/>
</dbReference>
<dbReference type="InterPro" id="IPR000595">
    <property type="entry name" value="cNMP-bd_dom"/>
</dbReference>
<keyword evidence="7" id="KW-1185">Reference proteome</keyword>
<evidence type="ECO:0000256" key="1">
    <source>
        <dbReference type="ARBA" id="ARBA00023015"/>
    </source>
</evidence>
<dbReference type="Gene3D" id="2.60.120.10">
    <property type="entry name" value="Jelly Rolls"/>
    <property type="match status" value="1"/>
</dbReference>
<dbReference type="InterPro" id="IPR050397">
    <property type="entry name" value="Env_Response_Regulators"/>
</dbReference>
<dbReference type="InterPro" id="IPR012318">
    <property type="entry name" value="HTH_CRP"/>
</dbReference>
<organism evidence="6 7">
    <name type="scientific">Cnuella takakiae</name>
    <dbReference type="NCBI Taxonomy" id="1302690"/>
    <lineage>
        <taxon>Bacteria</taxon>
        <taxon>Pseudomonadati</taxon>
        <taxon>Bacteroidota</taxon>
        <taxon>Chitinophagia</taxon>
        <taxon>Chitinophagales</taxon>
        <taxon>Chitinophagaceae</taxon>
        <taxon>Cnuella</taxon>
    </lineage>
</organism>
<evidence type="ECO:0000313" key="7">
    <source>
        <dbReference type="Proteomes" id="UP000184368"/>
    </source>
</evidence>
<dbReference type="RefSeq" id="WP_073043405.1">
    <property type="nucleotide sequence ID" value="NZ_FQUO01000008.1"/>
</dbReference>
<sequence length="214" mass="24991">MAYPISLQQIFPSFEPALLEELNRIGEIRTFAEGETLMRTGQYIRSTMLLLEGRVKIFREDGEGSEFFMYYLQPGNACALSLICAIKQETSQLMARTDAPTTVLAIPLAQMDQWMMQYRSWYHFVLGTYRDRFEDLLQVIDHIAFRNMDERLVFYLKRHQQQLQTNILPLTHNDIAQELNSSREVITRLLKKLSEKGMVKLHRQAIEVVNLALD</sequence>
<dbReference type="STRING" id="1302690.BUE76_18005"/>
<dbReference type="InterPro" id="IPR014710">
    <property type="entry name" value="RmlC-like_jellyroll"/>
</dbReference>
<evidence type="ECO:0000313" key="6">
    <source>
        <dbReference type="EMBL" id="SHF47439.1"/>
    </source>
</evidence>